<name>A0A517NNC7_9BACT</name>
<accession>A0A517NNC7</accession>
<evidence type="ECO:0008006" key="3">
    <source>
        <dbReference type="Google" id="ProtNLM"/>
    </source>
</evidence>
<dbReference type="Proteomes" id="UP000319817">
    <property type="component" value="Chromosome"/>
</dbReference>
<evidence type="ECO:0000313" key="1">
    <source>
        <dbReference type="EMBL" id="QDT08629.1"/>
    </source>
</evidence>
<gene>
    <name evidence="1" type="ORF">K239x_05690</name>
</gene>
<dbReference type="RefSeq" id="WP_145416141.1">
    <property type="nucleotide sequence ID" value="NZ_CP036526.1"/>
</dbReference>
<dbReference type="SUPFAM" id="SSF49503">
    <property type="entry name" value="Cupredoxins"/>
    <property type="match status" value="1"/>
</dbReference>
<dbReference type="InterPro" id="IPR008969">
    <property type="entry name" value="CarboxyPept-like_regulatory"/>
</dbReference>
<dbReference type="SUPFAM" id="SSF49464">
    <property type="entry name" value="Carboxypeptidase regulatory domain-like"/>
    <property type="match status" value="1"/>
</dbReference>
<sequence>MKLIHLLLALPIVITFGDHSLANETGDLKITFKLRGQAPSPMPIALPRPLRGNITSVDESLVVDPKTNGIKNVVVYVYTGRRGTKLPPQPARKRMFRLSARNGRLEPHIVLLQAGDTMRFRNFDPVGYNLNVPAFNNPPRGAVLPPNGNNDFKFPRSEPALLPVACNIHPWISAFVLVVDHTFFAKSDAEGVLEIKGLPAGEEIVFRAWHERGTFKNQIFINDKEDAWKSNKFKLAIKPGMNDLGVVETPLNQF</sequence>
<dbReference type="InterPro" id="IPR008972">
    <property type="entry name" value="Cupredoxin"/>
</dbReference>
<evidence type="ECO:0000313" key="2">
    <source>
        <dbReference type="Proteomes" id="UP000319817"/>
    </source>
</evidence>
<reference evidence="1 2" key="1">
    <citation type="submission" date="2019-02" db="EMBL/GenBank/DDBJ databases">
        <title>Deep-cultivation of Planctomycetes and their phenomic and genomic characterization uncovers novel biology.</title>
        <authorList>
            <person name="Wiegand S."/>
            <person name="Jogler M."/>
            <person name="Boedeker C."/>
            <person name="Pinto D."/>
            <person name="Vollmers J."/>
            <person name="Rivas-Marin E."/>
            <person name="Kohn T."/>
            <person name="Peeters S.H."/>
            <person name="Heuer A."/>
            <person name="Rast P."/>
            <person name="Oberbeckmann S."/>
            <person name="Bunk B."/>
            <person name="Jeske O."/>
            <person name="Meyerdierks A."/>
            <person name="Storesund J.E."/>
            <person name="Kallscheuer N."/>
            <person name="Luecker S."/>
            <person name="Lage O.M."/>
            <person name="Pohl T."/>
            <person name="Merkel B.J."/>
            <person name="Hornburger P."/>
            <person name="Mueller R.-W."/>
            <person name="Bruemmer F."/>
            <person name="Labrenz M."/>
            <person name="Spormann A.M."/>
            <person name="Op den Camp H."/>
            <person name="Overmann J."/>
            <person name="Amann R."/>
            <person name="Jetten M.S.M."/>
            <person name="Mascher T."/>
            <person name="Medema M.H."/>
            <person name="Devos D.P."/>
            <person name="Kaster A.-K."/>
            <person name="Ovreas L."/>
            <person name="Rohde M."/>
            <person name="Galperin M.Y."/>
            <person name="Jogler C."/>
        </authorList>
    </citation>
    <scope>NUCLEOTIDE SEQUENCE [LARGE SCALE GENOMIC DNA]</scope>
    <source>
        <strain evidence="1 2">K23_9</strain>
    </source>
</reference>
<protein>
    <recommendedName>
        <fullName evidence="3">Methylamine utilization protein</fullName>
    </recommendedName>
</protein>
<organism evidence="1 2">
    <name type="scientific">Stieleria marina</name>
    <dbReference type="NCBI Taxonomy" id="1930275"/>
    <lineage>
        <taxon>Bacteria</taxon>
        <taxon>Pseudomonadati</taxon>
        <taxon>Planctomycetota</taxon>
        <taxon>Planctomycetia</taxon>
        <taxon>Pirellulales</taxon>
        <taxon>Pirellulaceae</taxon>
        <taxon>Stieleria</taxon>
    </lineage>
</organism>
<dbReference type="EMBL" id="CP036526">
    <property type="protein sequence ID" value="QDT08629.1"/>
    <property type="molecule type" value="Genomic_DNA"/>
</dbReference>
<keyword evidence="2" id="KW-1185">Reference proteome</keyword>
<proteinExistence type="predicted"/>
<dbReference type="AlphaFoldDB" id="A0A517NNC7"/>
<dbReference type="OrthoDB" id="272057at2"/>